<protein>
    <submittedName>
        <fullName evidence="5">Leucoanthocyanidin reductase 3</fullName>
    </submittedName>
</protein>
<dbReference type="Gene3D" id="3.40.50.720">
    <property type="entry name" value="NAD(P)-binding Rossmann-like Domain"/>
    <property type="match status" value="1"/>
</dbReference>
<evidence type="ECO:0000256" key="3">
    <source>
        <dbReference type="ARBA" id="ARBA00023002"/>
    </source>
</evidence>
<evidence type="ECO:0000313" key="5">
    <source>
        <dbReference type="EMBL" id="ART94425.1"/>
    </source>
</evidence>
<dbReference type="EMBL" id="KY751541">
    <property type="protein sequence ID" value="ART94425.1"/>
    <property type="molecule type" value="mRNA"/>
</dbReference>
<accession>A0A1Y0DT68</accession>
<gene>
    <name evidence="5" type="primary">LAR3</name>
</gene>
<dbReference type="GO" id="GO:0009807">
    <property type="term" value="P:lignan biosynthetic process"/>
    <property type="evidence" value="ECO:0007669"/>
    <property type="project" value="UniProtKB-ARBA"/>
</dbReference>
<dbReference type="Pfam" id="PF05368">
    <property type="entry name" value="NmrA"/>
    <property type="match status" value="1"/>
</dbReference>
<dbReference type="InterPro" id="IPR008030">
    <property type="entry name" value="NmrA-like"/>
</dbReference>
<keyword evidence="3" id="KW-0560">Oxidoreductase</keyword>
<feature type="domain" description="NmrA-like" evidence="4">
    <location>
        <begin position="12"/>
        <end position="310"/>
    </location>
</feature>
<comment type="similarity">
    <text evidence="1">Belongs to the NmrA-type oxidoreductase family. Isoflavone reductase subfamily.</text>
</comment>
<dbReference type="SUPFAM" id="SSF51735">
    <property type="entry name" value="NAD(P)-binding Rossmann-fold domains"/>
    <property type="match status" value="1"/>
</dbReference>
<dbReference type="GO" id="GO:0016491">
    <property type="term" value="F:oxidoreductase activity"/>
    <property type="evidence" value="ECO:0007669"/>
    <property type="project" value="UniProtKB-KW"/>
</dbReference>
<keyword evidence="2" id="KW-0521">NADP</keyword>
<organism evidence="5">
    <name type="scientific">Populus nigra</name>
    <name type="common">Lombardy poplar</name>
    <dbReference type="NCBI Taxonomy" id="3691"/>
    <lineage>
        <taxon>Eukaryota</taxon>
        <taxon>Viridiplantae</taxon>
        <taxon>Streptophyta</taxon>
        <taxon>Embryophyta</taxon>
        <taxon>Tracheophyta</taxon>
        <taxon>Spermatophyta</taxon>
        <taxon>Magnoliopsida</taxon>
        <taxon>eudicotyledons</taxon>
        <taxon>Gunneridae</taxon>
        <taxon>Pentapetalae</taxon>
        <taxon>rosids</taxon>
        <taxon>fabids</taxon>
        <taxon>Malpighiales</taxon>
        <taxon>Salicaceae</taxon>
        <taxon>Saliceae</taxon>
        <taxon>Populus</taxon>
    </lineage>
</organism>
<evidence type="ECO:0000256" key="1">
    <source>
        <dbReference type="ARBA" id="ARBA00005725"/>
    </source>
</evidence>
<name>A0A1Y0DT68_POPNI</name>
<reference evidence="5" key="1">
    <citation type="submission" date="2017-03" db="EMBL/GenBank/DDBJ databases">
        <title>Catechin and proanthocyanidins are general chemical defenses in poplar against fungal pathogens of different lifestyles.</title>
        <authorList>
            <person name="Ullah C."/>
            <person name="Unsicker S.B."/>
            <person name="Schmidt A."/>
            <person name="Fellenberg C."/>
            <person name="Constabel C.P."/>
            <person name="Gershenzon J."/>
            <person name="Hammerbacher A."/>
        </authorList>
    </citation>
    <scope>NUCLEOTIDE SEQUENCE</scope>
</reference>
<dbReference type="InterPro" id="IPR050608">
    <property type="entry name" value="NmrA-type/Isoflavone_red_sf"/>
</dbReference>
<sequence length="349" mass="38678">MNGHSPNAWEGSRVMIIGSMGFIGGFIAEASLECGHPTYLLIRPELASLSKASTIKSLQDRGATTIYGSIKDQDLMEKVIREHKIEIVISAVGGASIADQVKLVNAIKAAGTVKRFLPSEFGHDIDRADPVEPGLAMYKEKRQVRRYIEEAGIPYTYICCNSIAAWPYHDNTHPADVPPPLDRFQIYGDGTVKAYFVAGSDIGKFTIKSIDDNRTLNKTVHFRPPSNLLSTNELASLWEEKLGYKLPRVTITEDDLLAAAREMRIPQSIVAAITHDIFINSCQINYSMDQPNDVEVCSLYPELPFRTVDECFNDFAVKMNSNPKLVNKPANKNGTMMPNPKPEALFITA</sequence>
<evidence type="ECO:0000256" key="2">
    <source>
        <dbReference type="ARBA" id="ARBA00022857"/>
    </source>
</evidence>
<dbReference type="CDD" id="cd05259">
    <property type="entry name" value="PCBER_SDR_a"/>
    <property type="match status" value="1"/>
</dbReference>
<dbReference type="PANTHER" id="PTHR43349:SF89">
    <property type="entry name" value="LEUCANTHOCYANIDIN REDUCTASE"/>
    <property type="match status" value="1"/>
</dbReference>
<dbReference type="Gene3D" id="3.90.25.10">
    <property type="entry name" value="UDP-galactose 4-epimerase, domain 1"/>
    <property type="match status" value="1"/>
</dbReference>
<dbReference type="InterPro" id="IPR045312">
    <property type="entry name" value="PCBER-like"/>
</dbReference>
<dbReference type="InterPro" id="IPR036291">
    <property type="entry name" value="NAD(P)-bd_dom_sf"/>
</dbReference>
<proteinExistence type="evidence at transcript level"/>
<dbReference type="PANTHER" id="PTHR43349">
    <property type="entry name" value="PINORESINOL REDUCTASE-RELATED"/>
    <property type="match status" value="1"/>
</dbReference>
<dbReference type="AlphaFoldDB" id="A0A1Y0DT68"/>
<evidence type="ECO:0000259" key="4">
    <source>
        <dbReference type="Pfam" id="PF05368"/>
    </source>
</evidence>